<dbReference type="EMBL" id="FNKP01000002">
    <property type="protein sequence ID" value="SDR27881.1"/>
    <property type="molecule type" value="Genomic_DNA"/>
</dbReference>
<evidence type="ECO:0000313" key="2">
    <source>
        <dbReference type="Proteomes" id="UP000183487"/>
    </source>
</evidence>
<sequence length="70" mass="7692">MLAEVGRLVLVMDSWIELDQELRKRLPSGSQGMKRDYPSLAIVMSTCAQVGDVPISDPLLKLNLCRSGCS</sequence>
<dbReference type="AlphaFoldDB" id="A0A1H1HQX4"/>
<accession>A0A1H1HQX4</accession>
<reference evidence="2" key="1">
    <citation type="submission" date="2016-10" db="EMBL/GenBank/DDBJ databases">
        <authorList>
            <person name="Varghese N."/>
        </authorList>
    </citation>
    <scope>NUCLEOTIDE SEQUENCE [LARGE SCALE GENOMIC DNA]</scope>
    <source>
        <strain evidence="2">GAS106B</strain>
    </source>
</reference>
<proteinExistence type="predicted"/>
<gene>
    <name evidence="1" type="ORF">SAMN05443245_4196</name>
</gene>
<protein>
    <submittedName>
        <fullName evidence="1">Uncharacterized protein</fullName>
    </submittedName>
</protein>
<name>A0A1H1HQX4_9BURK</name>
<evidence type="ECO:0000313" key="1">
    <source>
        <dbReference type="EMBL" id="SDR27881.1"/>
    </source>
</evidence>
<organism evidence="1 2">
    <name type="scientific">Paraburkholderia fungorum</name>
    <dbReference type="NCBI Taxonomy" id="134537"/>
    <lineage>
        <taxon>Bacteria</taxon>
        <taxon>Pseudomonadati</taxon>
        <taxon>Pseudomonadota</taxon>
        <taxon>Betaproteobacteria</taxon>
        <taxon>Burkholderiales</taxon>
        <taxon>Burkholderiaceae</taxon>
        <taxon>Paraburkholderia</taxon>
    </lineage>
</organism>
<keyword evidence="2" id="KW-1185">Reference proteome</keyword>
<dbReference type="Proteomes" id="UP000183487">
    <property type="component" value="Unassembled WGS sequence"/>
</dbReference>